<reference evidence="1" key="2">
    <citation type="journal article" date="2015" name="Data Brief">
        <title>Shoot transcriptome of the giant reed, Arundo donax.</title>
        <authorList>
            <person name="Barrero R.A."/>
            <person name="Guerrero F.D."/>
            <person name="Moolhuijzen P."/>
            <person name="Goolsby J.A."/>
            <person name="Tidwell J."/>
            <person name="Bellgard S.E."/>
            <person name="Bellgard M.I."/>
        </authorList>
    </citation>
    <scope>NUCLEOTIDE SEQUENCE</scope>
    <source>
        <tissue evidence="1">Shoot tissue taken approximately 20 cm above the soil surface</tissue>
    </source>
</reference>
<accession>A0A0A8ZXV6</accession>
<sequence>MPSELQNHFFSKARAINNFFREHTHLEQCFLLLFFHLQNDS</sequence>
<dbReference type="EMBL" id="GBRH01255322">
    <property type="protein sequence ID" value="JAD42573.1"/>
    <property type="molecule type" value="Transcribed_RNA"/>
</dbReference>
<protein>
    <submittedName>
        <fullName evidence="1">Uncharacterized protein</fullName>
    </submittedName>
</protein>
<evidence type="ECO:0000313" key="1">
    <source>
        <dbReference type="EMBL" id="JAD42573.1"/>
    </source>
</evidence>
<proteinExistence type="predicted"/>
<organism evidence="1">
    <name type="scientific">Arundo donax</name>
    <name type="common">Giant reed</name>
    <name type="synonym">Donax arundinaceus</name>
    <dbReference type="NCBI Taxonomy" id="35708"/>
    <lineage>
        <taxon>Eukaryota</taxon>
        <taxon>Viridiplantae</taxon>
        <taxon>Streptophyta</taxon>
        <taxon>Embryophyta</taxon>
        <taxon>Tracheophyta</taxon>
        <taxon>Spermatophyta</taxon>
        <taxon>Magnoliopsida</taxon>
        <taxon>Liliopsida</taxon>
        <taxon>Poales</taxon>
        <taxon>Poaceae</taxon>
        <taxon>PACMAD clade</taxon>
        <taxon>Arundinoideae</taxon>
        <taxon>Arundineae</taxon>
        <taxon>Arundo</taxon>
    </lineage>
</organism>
<dbReference type="AlphaFoldDB" id="A0A0A8ZXV6"/>
<name>A0A0A8ZXV6_ARUDO</name>
<reference evidence="1" key="1">
    <citation type="submission" date="2014-09" db="EMBL/GenBank/DDBJ databases">
        <authorList>
            <person name="Magalhaes I.L.F."/>
            <person name="Oliveira U."/>
            <person name="Santos F.R."/>
            <person name="Vidigal T.H.D.A."/>
            <person name="Brescovit A.D."/>
            <person name="Santos A.J."/>
        </authorList>
    </citation>
    <scope>NUCLEOTIDE SEQUENCE</scope>
    <source>
        <tissue evidence="1">Shoot tissue taken approximately 20 cm above the soil surface</tissue>
    </source>
</reference>